<feature type="region of interest" description="Disordered" evidence="2">
    <location>
        <begin position="234"/>
        <end position="255"/>
    </location>
</feature>
<dbReference type="Proteomes" id="UP000799772">
    <property type="component" value="Unassembled WGS sequence"/>
</dbReference>
<gene>
    <name evidence="3" type="ORF">NA57DRAFT_22790</name>
</gene>
<evidence type="ECO:0000256" key="2">
    <source>
        <dbReference type="SAM" id="MobiDB-lite"/>
    </source>
</evidence>
<keyword evidence="1" id="KW-0175">Coiled coil</keyword>
<feature type="compositionally biased region" description="Acidic residues" evidence="2">
    <location>
        <begin position="389"/>
        <end position="399"/>
    </location>
</feature>
<reference evidence="3" key="1">
    <citation type="journal article" date="2020" name="Stud. Mycol.">
        <title>101 Dothideomycetes genomes: a test case for predicting lifestyles and emergence of pathogens.</title>
        <authorList>
            <person name="Haridas S."/>
            <person name="Albert R."/>
            <person name="Binder M."/>
            <person name="Bloem J."/>
            <person name="Labutti K."/>
            <person name="Salamov A."/>
            <person name="Andreopoulos B."/>
            <person name="Baker S."/>
            <person name="Barry K."/>
            <person name="Bills G."/>
            <person name="Bluhm B."/>
            <person name="Cannon C."/>
            <person name="Castanera R."/>
            <person name="Culley D."/>
            <person name="Daum C."/>
            <person name="Ezra D."/>
            <person name="Gonzalez J."/>
            <person name="Henrissat B."/>
            <person name="Kuo A."/>
            <person name="Liang C."/>
            <person name="Lipzen A."/>
            <person name="Lutzoni F."/>
            <person name="Magnuson J."/>
            <person name="Mondo S."/>
            <person name="Nolan M."/>
            <person name="Ohm R."/>
            <person name="Pangilinan J."/>
            <person name="Park H.-J."/>
            <person name="Ramirez L."/>
            <person name="Alfaro M."/>
            <person name="Sun H."/>
            <person name="Tritt A."/>
            <person name="Yoshinaga Y."/>
            <person name="Zwiers L.-H."/>
            <person name="Turgeon B."/>
            <person name="Goodwin S."/>
            <person name="Spatafora J."/>
            <person name="Crous P."/>
            <person name="Grigoriev I."/>
        </authorList>
    </citation>
    <scope>NUCLEOTIDE SEQUENCE</scope>
    <source>
        <strain evidence="3">CBS 133067</strain>
    </source>
</reference>
<keyword evidence="4" id="KW-1185">Reference proteome</keyword>
<evidence type="ECO:0000313" key="3">
    <source>
        <dbReference type="EMBL" id="KAF2098365.1"/>
    </source>
</evidence>
<feature type="non-terminal residue" evidence="3">
    <location>
        <position position="1"/>
    </location>
</feature>
<dbReference type="OrthoDB" id="3903581at2759"/>
<comment type="caution">
    <text evidence="3">The sequence shown here is derived from an EMBL/GenBank/DDBJ whole genome shotgun (WGS) entry which is preliminary data.</text>
</comment>
<evidence type="ECO:0000256" key="1">
    <source>
        <dbReference type="SAM" id="Coils"/>
    </source>
</evidence>
<name>A0A9P4M5Y8_9PEZI</name>
<proteinExistence type="predicted"/>
<feature type="compositionally biased region" description="Basic and acidic residues" evidence="2">
    <location>
        <begin position="236"/>
        <end position="255"/>
    </location>
</feature>
<feature type="non-terminal residue" evidence="3">
    <location>
        <position position="795"/>
    </location>
</feature>
<organism evidence="3 4">
    <name type="scientific">Rhizodiscina lignyota</name>
    <dbReference type="NCBI Taxonomy" id="1504668"/>
    <lineage>
        <taxon>Eukaryota</taxon>
        <taxon>Fungi</taxon>
        <taxon>Dikarya</taxon>
        <taxon>Ascomycota</taxon>
        <taxon>Pezizomycotina</taxon>
        <taxon>Dothideomycetes</taxon>
        <taxon>Pleosporomycetidae</taxon>
        <taxon>Aulographales</taxon>
        <taxon>Rhizodiscinaceae</taxon>
        <taxon>Rhizodiscina</taxon>
    </lineage>
</organism>
<sequence>LPTRSLFDLLHTSRHLRCFLEQYPLAWKTLSFRLPQPALLLTSPGVETPDGRERQSRQQFLNGLLAHVVLPFATRLTHLDLCNTAVDGIALCSNVWNPRKHILKHLSVRGCKNVSIKYHIVPFLQHNSPQYSPWIKKKDLALTSLYTYRCRHHRRRPYLPSSLIRRDSDSEPTHELIEICHMMGIWTDTAWCPTPGARCFRRKDYHGNRAAPGTAEVWVPFDRLWRSQNRIGPVDHSARQDSNDGRLWESSEAGHDGEPLYGVSSSFQGEGKDVPAHLRSSHKTFVESVKCDQCGDTIVERCETCSVRMHCMGCRKTLCASCAFNRPIPRKRPKLRNFQQLLIGLSDDGMTAEVPASVAAQFRHRDQRRRNRFWWAPGAYRSPNLMNESSEESDSDDSSVDIPAGHAANGPTQLKLNMHWCCLEPIFSGGGGIAFLGPGLGGRGAEKVRAAPLPRDRKYADPDFIPPVPSSDNLRELKNQTLYETVLGEDVDILPYLKQDNVELQTLTCPRSLCQDCYKMCRWKVNCRGCRRALCKEHDFRGLKVRKCGYRDLSMEREWVRSRTPPKELKIPAFKGSTALHSKLLSLYHSESADEGDMDRQLSQDSASTALESVDLSSSISTLEPKSTSPFAAITAKQRSHSFSGLRPRTTITSWPASINFPADRIPLPGSARHPVQWEGCGSYFCQAFRPVGDSRPRCGAGMKVCTTCGVWVCEFCIRDSPTCPCAFCTSNYYCPHCAELPLNKAKCRKEEERQARIAAEKARKQLGEMQAEFAKRADIAAESVKEFFDGVEDE</sequence>
<accession>A0A9P4M5Y8</accession>
<feature type="region of interest" description="Disordered" evidence="2">
    <location>
        <begin position="385"/>
        <end position="406"/>
    </location>
</feature>
<evidence type="ECO:0000313" key="4">
    <source>
        <dbReference type="Proteomes" id="UP000799772"/>
    </source>
</evidence>
<feature type="coiled-coil region" evidence="1">
    <location>
        <begin position="743"/>
        <end position="773"/>
    </location>
</feature>
<protein>
    <submittedName>
        <fullName evidence="3">Uncharacterized protein</fullName>
    </submittedName>
</protein>
<dbReference type="EMBL" id="ML978127">
    <property type="protein sequence ID" value="KAF2098365.1"/>
    <property type="molecule type" value="Genomic_DNA"/>
</dbReference>
<dbReference type="AlphaFoldDB" id="A0A9P4M5Y8"/>